<keyword evidence="2" id="KW-1185">Reference proteome</keyword>
<comment type="caution">
    <text evidence="1">The sequence shown here is derived from an EMBL/GenBank/DDBJ whole genome shotgun (WGS) entry which is preliminary data.</text>
</comment>
<gene>
    <name evidence="1" type="ORF">CEXT_136891</name>
</gene>
<dbReference type="Proteomes" id="UP001054945">
    <property type="component" value="Unassembled WGS sequence"/>
</dbReference>
<dbReference type="AlphaFoldDB" id="A0AAV4U7L6"/>
<dbReference type="EMBL" id="BPLR01012402">
    <property type="protein sequence ID" value="GIY53763.1"/>
    <property type="molecule type" value="Genomic_DNA"/>
</dbReference>
<organism evidence="1 2">
    <name type="scientific">Caerostris extrusa</name>
    <name type="common">Bark spider</name>
    <name type="synonym">Caerostris bankana</name>
    <dbReference type="NCBI Taxonomy" id="172846"/>
    <lineage>
        <taxon>Eukaryota</taxon>
        <taxon>Metazoa</taxon>
        <taxon>Ecdysozoa</taxon>
        <taxon>Arthropoda</taxon>
        <taxon>Chelicerata</taxon>
        <taxon>Arachnida</taxon>
        <taxon>Araneae</taxon>
        <taxon>Araneomorphae</taxon>
        <taxon>Entelegynae</taxon>
        <taxon>Araneoidea</taxon>
        <taxon>Araneidae</taxon>
        <taxon>Caerostris</taxon>
    </lineage>
</organism>
<evidence type="ECO:0000313" key="1">
    <source>
        <dbReference type="EMBL" id="GIY53763.1"/>
    </source>
</evidence>
<reference evidence="1 2" key="1">
    <citation type="submission" date="2021-06" db="EMBL/GenBank/DDBJ databases">
        <title>Caerostris extrusa draft genome.</title>
        <authorList>
            <person name="Kono N."/>
            <person name="Arakawa K."/>
        </authorList>
    </citation>
    <scope>NUCLEOTIDE SEQUENCE [LARGE SCALE GENOMIC DNA]</scope>
</reference>
<name>A0AAV4U7L6_CAEEX</name>
<sequence length="82" mass="9584">MEIIMGDYKEERFRMYVYGTYLPKGNPSIEVITVALGGRCMKPSSDEFLFPDFRMPNEVFPEPIPTEMSTEQCHPDQKWPYA</sequence>
<accession>A0AAV4U7L6</accession>
<proteinExistence type="predicted"/>
<evidence type="ECO:0000313" key="2">
    <source>
        <dbReference type="Proteomes" id="UP001054945"/>
    </source>
</evidence>
<evidence type="ECO:0008006" key="3">
    <source>
        <dbReference type="Google" id="ProtNLM"/>
    </source>
</evidence>
<protein>
    <recommendedName>
        <fullName evidence="3">Gamma-glutamylcyclotransferase</fullName>
    </recommendedName>
</protein>